<dbReference type="SMART" id="SM00228">
    <property type="entry name" value="PDZ"/>
    <property type="match status" value="1"/>
</dbReference>
<evidence type="ECO:0000256" key="7">
    <source>
        <dbReference type="ARBA" id="ARBA00022949"/>
    </source>
</evidence>
<evidence type="ECO:0000256" key="3">
    <source>
        <dbReference type="ARBA" id="ARBA00022427"/>
    </source>
</evidence>
<dbReference type="InterPro" id="IPR004172">
    <property type="entry name" value="L27_dom"/>
</dbReference>
<dbReference type="InterPro" id="IPR036034">
    <property type="entry name" value="PDZ_sf"/>
</dbReference>
<comment type="subcellular location">
    <subcellularLocation>
        <location evidence="1">Apical cell membrane</location>
    </subcellularLocation>
    <subcellularLocation>
        <location evidence="2">Cell junction</location>
        <location evidence="2">Tight junction</location>
    </subcellularLocation>
</comment>
<dbReference type="SUPFAM" id="SSF101288">
    <property type="entry name" value="L27 domain"/>
    <property type="match status" value="1"/>
</dbReference>
<keyword evidence="8" id="KW-0472">Membrane</keyword>
<evidence type="ECO:0000256" key="8">
    <source>
        <dbReference type="ARBA" id="ARBA00023136"/>
    </source>
</evidence>
<evidence type="ECO:0000256" key="5">
    <source>
        <dbReference type="ARBA" id="ARBA00022553"/>
    </source>
</evidence>
<dbReference type="GO" id="GO:0016324">
    <property type="term" value="C:apical plasma membrane"/>
    <property type="evidence" value="ECO:0007669"/>
    <property type="project" value="UniProtKB-SubCell"/>
</dbReference>
<evidence type="ECO:0008006" key="13">
    <source>
        <dbReference type="Google" id="ProtNLM"/>
    </source>
</evidence>
<dbReference type="GO" id="GO:0120192">
    <property type="term" value="P:tight junction assembly"/>
    <property type="evidence" value="ECO:0007669"/>
    <property type="project" value="TreeGrafter"/>
</dbReference>
<dbReference type="GO" id="GO:0005737">
    <property type="term" value="C:cytoplasm"/>
    <property type="evidence" value="ECO:0007669"/>
    <property type="project" value="TreeGrafter"/>
</dbReference>
<dbReference type="GO" id="GO:0005923">
    <property type="term" value="C:bicellular tight junction"/>
    <property type="evidence" value="ECO:0007669"/>
    <property type="project" value="UniProtKB-SubCell"/>
</dbReference>
<protein>
    <recommendedName>
        <fullName evidence="13">PDZ domain-containing protein</fullName>
    </recommendedName>
</protein>
<dbReference type="Pfam" id="PF00595">
    <property type="entry name" value="PDZ"/>
    <property type="match status" value="1"/>
</dbReference>
<evidence type="ECO:0000259" key="9">
    <source>
        <dbReference type="PROSITE" id="PS50106"/>
    </source>
</evidence>
<evidence type="ECO:0000256" key="4">
    <source>
        <dbReference type="ARBA" id="ARBA00022475"/>
    </source>
</evidence>
<dbReference type="InterPro" id="IPR001478">
    <property type="entry name" value="PDZ"/>
</dbReference>
<reference evidence="11" key="2">
    <citation type="submission" date="2025-09" db="UniProtKB">
        <authorList>
            <consortium name="Ensembl"/>
        </authorList>
    </citation>
    <scope>IDENTIFICATION</scope>
</reference>
<keyword evidence="3" id="KW-0796">Tight junction</keyword>
<evidence type="ECO:0000256" key="6">
    <source>
        <dbReference type="ARBA" id="ARBA00022737"/>
    </source>
</evidence>
<dbReference type="InterPro" id="IPR051342">
    <property type="entry name" value="PDZ_scaffold"/>
</dbReference>
<dbReference type="Proteomes" id="UP000694391">
    <property type="component" value="Unplaced"/>
</dbReference>
<dbReference type="Pfam" id="PF09045">
    <property type="entry name" value="L27_2"/>
    <property type="match status" value="1"/>
</dbReference>
<dbReference type="GeneTree" id="ENSGT00940000155586"/>
<proteinExistence type="predicted"/>
<feature type="domain" description="PDZ" evidence="9">
    <location>
        <begin position="136"/>
        <end position="223"/>
    </location>
</feature>
<dbReference type="InterPro" id="IPR036892">
    <property type="entry name" value="L27_dom_sf"/>
</dbReference>
<dbReference type="Gene3D" id="1.10.287.650">
    <property type="entry name" value="L27 domain"/>
    <property type="match status" value="1"/>
</dbReference>
<keyword evidence="12" id="KW-1185">Reference proteome</keyword>
<dbReference type="InterPro" id="IPR015132">
    <property type="entry name" value="L27_2"/>
</dbReference>
<name>A0A8C0KGM5_CANLU</name>
<dbReference type="CDD" id="cd06689">
    <property type="entry name" value="PDZ1_MUPP1-like"/>
    <property type="match status" value="1"/>
</dbReference>
<organism evidence="11 12">
    <name type="scientific">Canis lupus dingo</name>
    <name type="common">dingo</name>
    <dbReference type="NCBI Taxonomy" id="286419"/>
    <lineage>
        <taxon>Eukaryota</taxon>
        <taxon>Metazoa</taxon>
        <taxon>Chordata</taxon>
        <taxon>Craniata</taxon>
        <taxon>Vertebrata</taxon>
        <taxon>Euteleostomi</taxon>
        <taxon>Mammalia</taxon>
        <taxon>Eutheria</taxon>
        <taxon>Laurasiatheria</taxon>
        <taxon>Carnivora</taxon>
        <taxon>Caniformia</taxon>
        <taxon>Canidae</taxon>
        <taxon>Canis</taxon>
    </lineage>
</organism>
<dbReference type="AlphaFoldDB" id="A0A8C0KGM5"/>
<reference evidence="11" key="1">
    <citation type="submission" date="2025-08" db="UniProtKB">
        <authorList>
            <consortium name="Ensembl"/>
        </authorList>
    </citation>
    <scope>IDENTIFICATION</scope>
</reference>
<dbReference type="PROSITE" id="PS51022">
    <property type="entry name" value="L27"/>
    <property type="match status" value="1"/>
</dbReference>
<dbReference type="PANTHER" id="PTHR19964">
    <property type="entry name" value="MULTIPLE PDZ DOMAIN PROTEIN"/>
    <property type="match status" value="1"/>
</dbReference>
<evidence type="ECO:0000259" key="10">
    <source>
        <dbReference type="PROSITE" id="PS51022"/>
    </source>
</evidence>
<keyword evidence="5" id="KW-0597">Phosphoprotein</keyword>
<dbReference type="Gene3D" id="2.30.42.10">
    <property type="match status" value="1"/>
</dbReference>
<keyword evidence="7" id="KW-0965">Cell junction</keyword>
<evidence type="ECO:0000313" key="12">
    <source>
        <dbReference type="Proteomes" id="UP000694391"/>
    </source>
</evidence>
<accession>A0A8C0KGM5</accession>
<evidence type="ECO:0000256" key="1">
    <source>
        <dbReference type="ARBA" id="ARBA00004221"/>
    </source>
</evidence>
<dbReference type="PROSITE" id="PS50106">
    <property type="entry name" value="PDZ"/>
    <property type="match status" value="1"/>
</dbReference>
<dbReference type="SUPFAM" id="SSF50156">
    <property type="entry name" value="PDZ domain-like"/>
    <property type="match status" value="1"/>
</dbReference>
<feature type="domain" description="L27" evidence="10">
    <location>
        <begin position="3"/>
        <end position="63"/>
    </location>
</feature>
<evidence type="ECO:0000256" key="2">
    <source>
        <dbReference type="ARBA" id="ARBA00004435"/>
    </source>
</evidence>
<sequence length="251" mass="27203">MLFGLDKNRALQAAERLQAKLRERGDVANEDKLNLLKSVLQSSLFSQILNLQTSVQQLKDQVNTTTSVISNVEYAHIPHTSPAVIPTLQNELFLSSNNGNLEAFTGSGTLHINGKPACDEFDQLIKNMAQGRHVEVFELLKPPCGGLGFSVVGLRSENRGELGIFVQEIQEGSVAHRDGRLKETDQILAINGQALDQTITHQQAISILQKAKDNVQLVIARGSLPQLISPIVSRSPSAASTISAHSNPVST</sequence>
<dbReference type="Ensembl" id="ENSCAFT00020017727.1">
    <property type="protein sequence ID" value="ENSCAFP00020015254.1"/>
    <property type="gene ID" value="ENSCAFG00020012267.1"/>
</dbReference>
<dbReference type="PANTHER" id="PTHR19964:SF10">
    <property type="entry name" value="MULTIPLE PDZ DOMAIN PROTEIN"/>
    <property type="match status" value="1"/>
</dbReference>
<keyword evidence="6" id="KW-0677">Repeat</keyword>
<keyword evidence="4" id="KW-1003">Cell membrane</keyword>
<evidence type="ECO:0000313" key="11">
    <source>
        <dbReference type="Ensembl" id="ENSCAFP00020015254.1"/>
    </source>
</evidence>